<dbReference type="GO" id="GO:0042545">
    <property type="term" value="P:cell wall modification"/>
    <property type="evidence" value="ECO:0007669"/>
    <property type="project" value="InterPro"/>
</dbReference>
<dbReference type="InterPro" id="IPR000070">
    <property type="entry name" value="Pectinesterase_cat"/>
</dbReference>
<dbReference type="OrthoDB" id="2019149at2759"/>
<dbReference type="GO" id="GO:0030599">
    <property type="term" value="F:pectinesterase activity"/>
    <property type="evidence" value="ECO:0007669"/>
    <property type="project" value="UniProtKB-EC"/>
</dbReference>
<dbReference type="Gene3D" id="2.160.20.10">
    <property type="entry name" value="Single-stranded right-handed beta-helix, Pectin lyase-like"/>
    <property type="match status" value="1"/>
</dbReference>
<keyword evidence="6" id="KW-0732">Signal</keyword>
<evidence type="ECO:0000256" key="1">
    <source>
        <dbReference type="ARBA" id="ARBA00005184"/>
    </source>
</evidence>
<sequence>MNSSVLRIYVVILFVLFSTQLALSAEDESPPSNFITWEDLRVNFTNLSNGEKHNTVIVVAKDGTGDSRTIQGAVNMVPDHNTKRVKIVILPGIYRERVHIPSHKPYVSFIGIQPSQTVITFNAKASDKDANGNQLNTGRTATVEVESDYFCATGITFQNTVVAESKGKGMQAVALKITGDKAVFFNANFLGGQDTLYDSEGSHYFYRCFIEGRVDFIFGKARSLYEGKYIWEELGVHIQEQSTFTVVWTISSNQKDGMTLDTQKEERRFGSGNTAVEVEDPIHQDGYRGQSYSPMRKQGLFWIKII</sequence>
<comment type="caution">
    <text evidence="8">The sequence shown here is derived from an EMBL/GenBank/DDBJ whole genome shotgun (WGS) entry which is preliminary data.</text>
</comment>
<feature type="domain" description="Pectinesterase catalytic" evidence="7">
    <location>
        <begin position="57"/>
        <end position="261"/>
    </location>
</feature>
<comment type="pathway">
    <text evidence="1">Glycan metabolism; pectin degradation; 2-dehydro-3-deoxy-D-gluconate from pectin: step 1/5.</text>
</comment>
<evidence type="ECO:0000256" key="4">
    <source>
        <dbReference type="ARBA" id="ARBA00022801"/>
    </source>
</evidence>
<organism evidence="8 9">
    <name type="scientific">Macleaya cordata</name>
    <name type="common">Five-seeded plume-poppy</name>
    <name type="synonym">Bocconia cordata</name>
    <dbReference type="NCBI Taxonomy" id="56857"/>
    <lineage>
        <taxon>Eukaryota</taxon>
        <taxon>Viridiplantae</taxon>
        <taxon>Streptophyta</taxon>
        <taxon>Embryophyta</taxon>
        <taxon>Tracheophyta</taxon>
        <taxon>Spermatophyta</taxon>
        <taxon>Magnoliopsida</taxon>
        <taxon>Ranunculales</taxon>
        <taxon>Papaveraceae</taxon>
        <taxon>Papaveroideae</taxon>
        <taxon>Macleaya</taxon>
    </lineage>
</organism>
<dbReference type="AlphaFoldDB" id="A0A200QNF4"/>
<protein>
    <recommendedName>
        <fullName evidence="3">pectinesterase</fullName>
        <ecNumber evidence="3">3.1.1.11</ecNumber>
    </recommendedName>
</protein>
<evidence type="ECO:0000256" key="6">
    <source>
        <dbReference type="SAM" id="SignalP"/>
    </source>
</evidence>
<dbReference type="InParanoid" id="A0A200QNF4"/>
<dbReference type="EMBL" id="MVGT01001442">
    <property type="protein sequence ID" value="OVA12003.1"/>
    <property type="molecule type" value="Genomic_DNA"/>
</dbReference>
<evidence type="ECO:0000256" key="3">
    <source>
        <dbReference type="ARBA" id="ARBA00013229"/>
    </source>
</evidence>
<keyword evidence="4" id="KW-0378">Hydrolase</keyword>
<feature type="signal peptide" evidence="6">
    <location>
        <begin position="1"/>
        <end position="24"/>
    </location>
</feature>
<dbReference type="UniPathway" id="UPA00545">
    <property type="reaction ID" value="UER00823"/>
</dbReference>
<evidence type="ECO:0000313" key="9">
    <source>
        <dbReference type="Proteomes" id="UP000195402"/>
    </source>
</evidence>
<evidence type="ECO:0000256" key="2">
    <source>
        <dbReference type="ARBA" id="ARBA00008891"/>
    </source>
</evidence>
<dbReference type="SUPFAM" id="SSF51126">
    <property type="entry name" value="Pectin lyase-like"/>
    <property type="match status" value="1"/>
</dbReference>
<dbReference type="EC" id="3.1.1.11" evidence="3"/>
<dbReference type="STRING" id="56857.A0A200QNF4"/>
<dbReference type="GO" id="GO:0045490">
    <property type="term" value="P:pectin catabolic process"/>
    <property type="evidence" value="ECO:0007669"/>
    <property type="project" value="UniProtKB-UniPathway"/>
</dbReference>
<feature type="chain" id="PRO_5012374364" description="pectinesterase" evidence="6">
    <location>
        <begin position="25"/>
        <end position="306"/>
    </location>
</feature>
<dbReference type="InterPro" id="IPR012334">
    <property type="entry name" value="Pectin_lyas_fold"/>
</dbReference>
<name>A0A200QNF4_MACCD</name>
<dbReference type="InterPro" id="IPR011050">
    <property type="entry name" value="Pectin_lyase_fold/virulence"/>
</dbReference>
<dbReference type="InterPro" id="IPR010916">
    <property type="entry name" value="TonB_box_CS"/>
</dbReference>
<gene>
    <name evidence="8" type="ORF">BVC80_8161g4</name>
</gene>
<dbReference type="Proteomes" id="UP000195402">
    <property type="component" value="Unassembled WGS sequence"/>
</dbReference>
<evidence type="ECO:0000313" key="8">
    <source>
        <dbReference type="EMBL" id="OVA12003.1"/>
    </source>
</evidence>
<dbReference type="OMA" id="YRERVHI"/>
<dbReference type="Pfam" id="PF01095">
    <property type="entry name" value="Pectinesterase"/>
    <property type="match status" value="1"/>
</dbReference>
<accession>A0A200QNF4</accession>
<comment type="similarity">
    <text evidence="2">Belongs to the pectinesterase family.</text>
</comment>
<evidence type="ECO:0000259" key="7">
    <source>
        <dbReference type="Pfam" id="PF01095"/>
    </source>
</evidence>
<keyword evidence="5" id="KW-0063">Aspartyl esterase</keyword>
<proteinExistence type="inferred from homology"/>
<dbReference type="PANTHER" id="PTHR31321">
    <property type="entry name" value="ACYL-COA THIOESTER HYDROLASE YBHC-RELATED"/>
    <property type="match status" value="1"/>
</dbReference>
<evidence type="ECO:0000256" key="5">
    <source>
        <dbReference type="ARBA" id="ARBA00023085"/>
    </source>
</evidence>
<reference evidence="8 9" key="1">
    <citation type="journal article" date="2017" name="Mol. Plant">
        <title>The Genome of Medicinal Plant Macleaya cordata Provides New Insights into Benzylisoquinoline Alkaloids Metabolism.</title>
        <authorList>
            <person name="Liu X."/>
            <person name="Liu Y."/>
            <person name="Huang P."/>
            <person name="Ma Y."/>
            <person name="Qing Z."/>
            <person name="Tang Q."/>
            <person name="Cao H."/>
            <person name="Cheng P."/>
            <person name="Zheng Y."/>
            <person name="Yuan Z."/>
            <person name="Zhou Y."/>
            <person name="Liu J."/>
            <person name="Tang Z."/>
            <person name="Zhuo Y."/>
            <person name="Zhang Y."/>
            <person name="Yu L."/>
            <person name="Huang J."/>
            <person name="Yang P."/>
            <person name="Peng Q."/>
            <person name="Zhang J."/>
            <person name="Jiang W."/>
            <person name="Zhang Z."/>
            <person name="Lin K."/>
            <person name="Ro D.K."/>
            <person name="Chen X."/>
            <person name="Xiong X."/>
            <person name="Shang Y."/>
            <person name="Huang S."/>
            <person name="Zeng J."/>
        </authorList>
    </citation>
    <scope>NUCLEOTIDE SEQUENCE [LARGE SCALE GENOMIC DNA]</scope>
    <source>
        <strain evidence="9">cv. BLH2017</strain>
        <tissue evidence="8">Root</tissue>
    </source>
</reference>
<dbReference type="PANTHER" id="PTHR31321:SF31">
    <property type="entry name" value="PECTINESTERASE QRT1"/>
    <property type="match status" value="1"/>
</dbReference>
<dbReference type="PROSITE" id="PS00430">
    <property type="entry name" value="TONB_DEPENDENT_REC_1"/>
    <property type="match status" value="1"/>
</dbReference>
<keyword evidence="9" id="KW-1185">Reference proteome</keyword>